<sequence>MVEKNEITRENQKKQGELIYRLAQKIVLELTSPYHHTDDIIHFLATRDPPNATAFSTCSFSECVGVYHDSDEATAAVQQKFMIQNMKFTNKYAYFKMPLSLNFLPCTQNH</sequence>
<name>A0AAV4S009_CAEEX</name>
<keyword evidence="2" id="KW-1185">Reference proteome</keyword>
<evidence type="ECO:0000313" key="1">
    <source>
        <dbReference type="EMBL" id="GIY26057.1"/>
    </source>
</evidence>
<evidence type="ECO:0000313" key="2">
    <source>
        <dbReference type="Proteomes" id="UP001054945"/>
    </source>
</evidence>
<dbReference type="Proteomes" id="UP001054945">
    <property type="component" value="Unassembled WGS sequence"/>
</dbReference>
<gene>
    <name evidence="1" type="ORF">CEXT_41241</name>
</gene>
<protein>
    <submittedName>
        <fullName evidence="1">Uncharacterized protein</fullName>
    </submittedName>
</protein>
<organism evidence="1 2">
    <name type="scientific">Caerostris extrusa</name>
    <name type="common">Bark spider</name>
    <name type="synonym">Caerostris bankana</name>
    <dbReference type="NCBI Taxonomy" id="172846"/>
    <lineage>
        <taxon>Eukaryota</taxon>
        <taxon>Metazoa</taxon>
        <taxon>Ecdysozoa</taxon>
        <taxon>Arthropoda</taxon>
        <taxon>Chelicerata</taxon>
        <taxon>Arachnida</taxon>
        <taxon>Araneae</taxon>
        <taxon>Araneomorphae</taxon>
        <taxon>Entelegynae</taxon>
        <taxon>Araneoidea</taxon>
        <taxon>Araneidae</taxon>
        <taxon>Caerostris</taxon>
    </lineage>
</organism>
<accession>A0AAV4S009</accession>
<comment type="caution">
    <text evidence="1">The sequence shown here is derived from an EMBL/GenBank/DDBJ whole genome shotgun (WGS) entry which is preliminary data.</text>
</comment>
<reference evidence="1 2" key="1">
    <citation type="submission" date="2021-06" db="EMBL/GenBank/DDBJ databases">
        <title>Caerostris extrusa draft genome.</title>
        <authorList>
            <person name="Kono N."/>
            <person name="Arakawa K."/>
        </authorList>
    </citation>
    <scope>NUCLEOTIDE SEQUENCE [LARGE SCALE GENOMIC DNA]</scope>
</reference>
<dbReference type="AlphaFoldDB" id="A0AAV4S009"/>
<proteinExistence type="predicted"/>
<dbReference type="EMBL" id="BPLR01008618">
    <property type="protein sequence ID" value="GIY26057.1"/>
    <property type="molecule type" value="Genomic_DNA"/>
</dbReference>